<accession>A0AAV5CY09</accession>
<reference evidence="1" key="2">
    <citation type="submission" date="2021-12" db="EMBL/GenBank/DDBJ databases">
        <title>Resequencing data analysis of finger millet.</title>
        <authorList>
            <person name="Hatakeyama M."/>
            <person name="Aluri S."/>
            <person name="Balachadran M.T."/>
            <person name="Sivarajan S.R."/>
            <person name="Poveda L."/>
            <person name="Shimizu-Inatsugi R."/>
            <person name="Schlapbach R."/>
            <person name="Sreeman S.M."/>
            <person name="Shimizu K.K."/>
        </authorList>
    </citation>
    <scope>NUCLEOTIDE SEQUENCE</scope>
</reference>
<evidence type="ECO:0000313" key="2">
    <source>
        <dbReference type="Proteomes" id="UP001054889"/>
    </source>
</evidence>
<dbReference type="EMBL" id="BQKI01000010">
    <property type="protein sequence ID" value="GJN03249.1"/>
    <property type="molecule type" value="Genomic_DNA"/>
</dbReference>
<sequence length="75" mass="8319">MCQSGSSELWTSCVGDISGLGLKMPMVAAAGLPRIKFNACWGDHFVGHPSRVHQSRATNKTQSQHIIIFFFIIHY</sequence>
<dbReference type="Proteomes" id="UP001054889">
    <property type="component" value="Unassembled WGS sequence"/>
</dbReference>
<dbReference type="AlphaFoldDB" id="A0AAV5CY09"/>
<evidence type="ECO:0000313" key="1">
    <source>
        <dbReference type="EMBL" id="GJN03249.1"/>
    </source>
</evidence>
<gene>
    <name evidence="1" type="primary">ga20672</name>
    <name evidence="1" type="ORF">PR202_ga20672</name>
</gene>
<organism evidence="1 2">
    <name type="scientific">Eleusine coracana subsp. coracana</name>
    <dbReference type="NCBI Taxonomy" id="191504"/>
    <lineage>
        <taxon>Eukaryota</taxon>
        <taxon>Viridiplantae</taxon>
        <taxon>Streptophyta</taxon>
        <taxon>Embryophyta</taxon>
        <taxon>Tracheophyta</taxon>
        <taxon>Spermatophyta</taxon>
        <taxon>Magnoliopsida</taxon>
        <taxon>Liliopsida</taxon>
        <taxon>Poales</taxon>
        <taxon>Poaceae</taxon>
        <taxon>PACMAD clade</taxon>
        <taxon>Chloridoideae</taxon>
        <taxon>Cynodonteae</taxon>
        <taxon>Eleusininae</taxon>
        <taxon>Eleusine</taxon>
    </lineage>
</organism>
<protein>
    <submittedName>
        <fullName evidence="1">Uncharacterized protein</fullName>
    </submittedName>
</protein>
<proteinExistence type="predicted"/>
<comment type="caution">
    <text evidence="1">The sequence shown here is derived from an EMBL/GenBank/DDBJ whole genome shotgun (WGS) entry which is preliminary data.</text>
</comment>
<name>A0AAV5CY09_ELECO</name>
<keyword evidence="2" id="KW-1185">Reference proteome</keyword>
<reference evidence="1" key="1">
    <citation type="journal article" date="2018" name="DNA Res.">
        <title>Multiple hybrid de novo genome assembly of finger millet, an orphan allotetraploid crop.</title>
        <authorList>
            <person name="Hatakeyama M."/>
            <person name="Aluri S."/>
            <person name="Balachadran M.T."/>
            <person name="Sivarajan S.R."/>
            <person name="Patrignani A."/>
            <person name="Gruter S."/>
            <person name="Poveda L."/>
            <person name="Shimizu-Inatsugi R."/>
            <person name="Baeten J."/>
            <person name="Francoijs K.J."/>
            <person name="Nataraja K.N."/>
            <person name="Reddy Y.A.N."/>
            <person name="Phadnis S."/>
            <person name="Ravikumar R.L."/>
            <person name="Schlapbach R."/>
            <person name="Sreeman S.M."/>
            <person name="Shimizu K.K."/>
        </authorList>
    </citation>
    <scope>NUCLEOTIDE SEQUENCE</scope>
</reference>